<keyword evidence="4 9" id="KW-0509">mRNA transport</keyword>
<dbReference type="GO" id="GO:0003676">
    <property type="term" value="F:nucleic acid binding"/>
    <property type="evidence" value="ECO:0007669"/>
    <property type="project" value="InterPro"/>
</dbReference>
<dbReference type="FunFam" id="3.30.70.330:FF:000095">
    <property type="entry name" value="Putative Nucleoporin NUP53"/>
    <property type="match status" value="1"/>
</dbReference>
<comment type="subcellular location">
    <subcellularLocation>
        <location evidence="1">Nucleus</location>
        <location evidence="1">Nuclear pore complex</location>
    </subcellularLocation>
</comment>
<dbReference type="GO" id="GO:0044613">
    <property type="term" value="C:nuclear pore central transport channel"/>
    <property type="evidence" value="ECO:0007669"/>
    <property type="project" value="TreeGrafter"/>
</dbReference>
<evidence type="ECO:0000256" key="3">
    <source>
        <dbReference type="ARBA" id="ARBA00022448"/>
    </source>
</evidence>
<proteinExistence type="inferred from homology"/>
<feature type="region of interest" description="Disordered" evidence="10">
    <location>
        <begin position="85"/>
        <end position="122"/>
    </location>
</feature>
<gene>
    <name evidence="12" type="ORF">P43SY_006608</name>
</gene>
<dbReference type="EMBL" id="JAKCXM010000415">
    <property type="protein sequence ID" value="KAJ0394367.1"/>
    <property type="molecule type" value="Genomic_DNA"/>
</dbReference>
<dbReference type="PROSITE" id="PS51472">
    <property type="entry name" value="RRM_NUP35"/>
    <property type="match status" value="1"/>
</dbReference>
<keyword evidence="7 9" id="KW-0906">Nuclear pore complex</keyword>
<reference evidence="12" key="1">
    <citation type="submission" date="2021-12" db="EMBL/GenBank/DDBJ databases">
        <title>Prjna785345.</title>
        <authorList>
            <person name="Rujirawat T."/>
            <person name="Krajaejun T."/>
        </authorList>
    </citation>
    <scope>NUCLEOTIDE SEQUENCE</scope>
    <source>
        <strain evidence="12">Pi057C3</strain>
    </source>
</reference>
<keyword evidence="8 9" id="KW-0539">Nucleus</keyword>
<comment type="caution">
    <text evidence="12">The sequence shown here is derived from an EMBL/GenBank/DDBJ whole genome shotgun (WGS) entry which is preliminary data.</text>
</comment>
<sequence>MNTAIADEEFFPSFLTGGPSSPKAKSKESAAPQGGNGPDMPWAVKRGPRLTYAESLSMSMDKQADAPALGCVDVDASPFSYNSSASHVRRRKPVEADDLDDDVPPPPTSTLLNPTGFLSDHLQPHGASDAGEVFRSTAASTSFSTAGSFVQGDAWGYDKKYWVTVYGFSASAKAFVLQHFQTLGEVLNFSSGSGNWMHVRYHTRLQAEKALSYDGQTIGGSIMIGVKRCLSADVEGVRQEPTSSLYFSHARKNPGSKDIEVEPITEDDIMLPPKRRQDVCSRLMRFLFNW</sequence>
<feature type="region of interest" description="Disordered" evidence="10">
    <location>
        <begin position="1"/>
        <end position="46"/>
    </location>
</feature>
<dbReference type="GO" id="GO:0051028">
    <property type="term" value="P:mRNA transport"/>
    <property type="evidence" value="ECO:0007669"/>
    <property type="project" value="UniProtKB-UniRule"/>
</dbReference>
<evidence type="ECO:0000256" key="4">
    <source>
        <dbReference type="ARBA" id="ARBA00022816"/>
    </source>
</evidence>
<accession>A0AAD5Q6W0</accession>
<keyword evidence="3 9" id="KW-0813">Transport</keyword>
<feature type="domain" description="RRM Nup35-type" evidence="11">
    <location>
        <begin position="157"/>
        <end position="236"/>
    </location>
</feature>
<evidence type="ECO:0000256" key="9">
    <source>
        <dbReference type="PROSITE-ProRule" id="PRU00804"/>
    </source>
</evidence>
<dbReference type="Pfam" id="PF05172">
    <property type="entry name" value="RRM_Nup35"/>
    <property type="match status" value="1"/>
</dbReference>
<dbReference type="InterPro" id="IPR012677">
    <property type="entry name" value="Nucleotide-bd_a/b_plait_sf"/>
</dbReference>
<name>A0AAD5Q6W0_PYTIN</name>
<dbReference type="AlphaFoldDB" id="A0AAD5Q6W0"/>
<comment type="similarity">
    <text evidence="2">Belongs to the Nup35 family.</text>
</comment>
<dbReference type="GO" id="GO:0005543">
    <property type="term" value="F:phospholipid binding"/>
    <property type="evidence" value="ECO:0007669"/>
    <property type="project" value="TreeGrafter"/>
</dbReference>
<evidence type="ECO:0000313" key="12">
    <source>
        <dbReference type="EMBL" id="KAJ0394367.1"/>
    </source>
</evidence>
<dbReference type="GO" id="GO:0017056">
    <property type="term" value="F:structural constituent of nuclear pore"/>
    <property type="evidence" value="ECO:0007669"/>
    <property type="project" value="TreeGrafter"/>
</dbReference>
<evidence type="ECO:0000256" key="10">
    <source>
        <dbReference type="SAM" id="MobiDB-lite"/>
    </source>
</evidence>
<protein>
    <recommendedName>
        <fullName evidence="11">RRM Nup35-type domain-containing protein</fullName>
    </recommendedName>
</protein>
<evidence type="ECO:0000256" key="5">
    <source>
        <dbReference type="ARBA" id="ARBA00022927"/>
    </source>
</evidence>
<dbReference type="InterPro" id="IPR007846">
    <property type="entry name" value="RRM_NUP35_dom"/>
</dbReference>
<keyword evidence="5" id="KW-0653">Protein transport</keyword>
<evidence type="ECO:0000256" key="6">
    <source>
        <dbReference type="ARBA" id="ARBA00023010"/>
    </source>
</evidence>
<organism evidence="12 13">
    <name type="scientific">Pythium insidiosum</name>
    <name type="common">Pythiosis disease agent</name>
    <dbReference type="NCBI Taxonomy" id="114742"/>
    <lineage>
        <taxon>Eukaryota</taxon>
        <taxon>Sar</taxon>
        <taxon>Stramenopiles</taxon>
        <taxon>Oomycota</taxon>
        <taxon>Peronosporomycetes</taxon>
        <taxon>Pythiales</taxon>
        <taxon>Pythiaceae</taxon>
        <taxon>Pythium</taxon>
    </lineage>
</organism>
<dbReference type="Gene3D" id="3.30.70.330">
    <property type="match status" value="1"/>
</dbReference>
<evidence type="ECO:0000259" key="11">
    <source>
        <dbReference type="PROSITE" id="PS51472"/>
    </source>
</evidence>
<keyword evidence="13" id="KW-1185">Reference proteome</keyword>
<dbReference type="SUPFAM" id="SSF54928">
    <property type="entry name" value="RNA-binding domain, RBD"/>
    <property type="match status" value="1"/>
</dbReference>
<keyword evidence="6" id="KW-0811">Translocation</keyword>
<dbReference type="GO" id="GO:0006607">
    <property type="term" value="P:NLS-bearing protein import into nucleus"/>
    <property type="evidence" value="ECO:0007669"/>
    <property type="project" value="TreeGrafter"/>
</dbReference>
<dbReference type="GO" id="GO:0044615">
    <property type="term" value="C:nuclear pore nuclear basket"/>
    <property type="evidence" value="ECO:0007669"/>
    <property type="project" value="TreeGrafter"/>
</dbReference>
<dbReference type="CDD" id="cd12441">
    <property type="entry name" value="RRM_Nup53_like"/>
    <property type="match status" value="1"/>
</dbReference>
<evidence type="ECO:0000256" key="2">
    <source>
        <dbReference type="ARBA" id="ARBA00009454"/>
    </source>
</evidence>
<evidence type="ECO:0000256" key="8">
    <source>
        <dbReference type="ARBA" id="ARBA00023242"/>
    </source>
</evidence>
<evidence type="ECO:0000256" key="1">
    <source>
        <dbReference type="ARBA" id="ARBA00004567"/>
    </source>
</evidence>
<dbReference type="GO" id="GO:0006999">
    <property type="term" value="P:nuclear pore organization"/>
    <property type="evidence" value="ECO:0007669"/>
    <property type="project" value="TreeGrafter"/>
</dbReference>
<dbReference type="PANTHER" id="PTHR21527">
    <property type="entry name" value="NUCLEOPORIN NUP35"/>
    <property type="match status" value="1"/>
</dbReference>
<evidence type="ECO:0000256" key="7">
    <source>
        <dbReference type="ARBA" id="ARBA00023132"/>
    </source>
</evidence>
<dbReference type="InterPro" id="IPR035979">
    <property type="entry name" value="RBD_domain_sf"/>
</dbReference>
<evidence type="ECO:0000313" key="13">
    <source>
        <dbReference type="Proteomes" id="UP001209570"/>
    </source>
</evidence>
<feature type="compositionally biased region" description="Acidic residues" evidence="10">
    <location>
        <begin position="1"/>
        <end position="10"/>
    </location>
</feature>
<dbReference type="PANTHER" id="PTHR21527:SF6">
    <property type="entry name" value="NUCLEOPORIN NUP35"/>
    <property type="match status" value="1"/>
</dbReference>
<dbReference type="Proteomes" id="UP001209570">
    <property type="component" value="Unassembled WGS sequence"/>
</dbReference>